<dbReference type="AlphaFoldDB" id="A0A6P8JX56"/>
<keyword evidence="2" id="KW-1185">Reference proteome</keyword>
<dbReference type="RefSeq" id="XP_033157064.1">
    <property type="nucleotide sequence ID" value="XM_033301173.1"/>
</dbReference>
<gene>
    <name evidence="3" type="primary">LOC117139064</name>
</gene>
<evidence type="ECO:0000313" key="2">
    <source>
        <dbReference type="Proteomes" id="UP000515162"/>
    </source>
</evidence>
<dbReference type="PANTHER" id="PTHR11012:SF56">
    <property type="entry name" value="CHK KINASE-LIKE DOMAIN-CONTAINING PROTEIN-RELATED"/>
    <property type="match status" value="1"/>
</dbReference>
<dbReference type="SUPFAM" id="SSF56112">
    <property type="entry name" value="Protein kinase-like (PK-like)"/>
    <property type="match status" value="1"/>
</dbReference>
<reference evidence="3" key="1">
    <citation type="submission" date="2025-08" db="UniProtKB">
        <authorList>
            <consortium name="RefSeq"/>
        </authorList>
    </citation>
    <scope>IDENTIFICATION</scope>
    <source>
        <strain evidence="3">Mau12</strain>
        <tissue evidence="3">Whole Body</tissue>
    </source>
</reference>
<feature type="domain" description="CHK kinase-like" evidence="1">
    <location>
        <begin position="124"/>
        <end position="312"/>
    </location>
</feature>
<dbReference type="GeneID" id="117139064"/>
<dbReference type="InterPro" id="IPR011009">
    <property type="entry name" value="Kinase-like_dom_sf"/>
</dbReference>
<dbReference type="Pfam" id="PF02958">
    <property type="entry name" value="EcKL"/>
    <property type="match status" value="1"/>
</dbReference>
<organism evidence="2 3">
    <name type="scientific">Drosophila mauritiana</name>
    <name type="common">Fruit fly</name>
    <dbReference type="NCBI Taxonomy" id="7226"/>
    <lineage>
        <taxon>Eukaryota</taxon>
        <taxon>Metazoa</taxon>
        <taxon>Ecdysozoa</taxon>
        <taxon>Arthropoda</taxon>
        <taxon>Hexapoda</taxon>
        <taxon>Insecta</taxon>
        <taxon>Pterygota</taxon>
        <taxon>Neoptera</taxon>
        <taxon>Endopterygota</taxon>
        <taxon>Diptera</taxon>
        <taxon>Brachycera</taxon>
        <taxon>Muscomorpha</taxon>
        <taxon>Ephydroidea</taxon>
        <taxon>Drosophilidae</taxon>
        <taxon>Drosophila</taxon>
        <taxon>Sophophora</taxon>
    </lineage>
</organism>
<dbReference type="InterPro" id="IPR004119">
    <property type="entry name" value="EcKL"/>
</dbReference>
<dbReference type="Gene3D" id="3.90.1200.10">
    <property type="match status" value="1"/>
</dbReference>
<evidence type="ECO:0000259" key="1">
    <source>
        <dbReference type="SMART" id="SM00587"/>
    </source>
</evidence>
<proteinExistence type="predicted"/>
<dbReference type="SMART" id="SM00587">
    <property type="entry name" value="CHK"/>
    <property type="match status" value="1"/>
</dbReference>
<sequence>MERENYSAEYFERALARAYGCEMLLVENFHIEAVSQKGENFCSVIYRVALDFRRSPGGALESGKYILKDLLPAAAALGSNEKDMFELLLPAMQAILEEAPKEIGERKLSANCLLAEISAGKELYIMEDLGALGYGSFDRRQGLNLEEAKICVRKLAQFHGASKVLFEKKPELIQRLSPSHYANGLNDRFAQALVLEGTEYAAEAFAEELPEISKKMKAQIPDAYTKRMRDVVDPNKSSLNAVIHGDPWLNNIMFDSVNKKATLVDFQNCYWGSPAIDLYFLFYTSLKHELLLNSQDEILNHYFDNLLETLRHCGYKDTLPTFGQLKDEMKRCLFYGYYTVVCELPICCSSPEASVDFGVHTFVNTDAMLKKRHQLFASERVRQTIKSTLLMLDSEGILETP</sequence>
<dbReference type="PANTHER" id="PTHR11012">
    <property type="entry name" value="PROTEIN KINASE-LIKE DOMAIN-CONTAINING"/>
    <property type="match status" value="1"/>
</dbReference>
<dbReference type="InterPro" id="IPR015897">
    <property type="entry name" value="CHK_kinase-like"/>
</dbReference>
<accession>A0A6P8JX56</accession>
<protein>
    <submittedName>
        <fullName evidence="3">Uncharacterized protein LOC117139064</fullName>
    </submittedName>
</protein>
<dbReference type="Proteomes" id="UP000515162">
    <property type="component" value="Chromosome 3L"/>
</dbReference>
<name>A0A6P8JX56_DROMA</name>
<evidence type="ECO:0000313" key="3">
    <source>
        <dbReference type="RefSeq" id="XP_033157064.1"/>
    </source>
</evidence>